<keyword evidence="3" id="KW-1185">Reference proteome</keyword>
<reference evidence="2" key="1">
    <citation type="submission" date="2021-06" db="EMBL/GenBank/DDBJ databases">
        <authorList>
            <person name="Hodson N. C."/>
            <person name="Mongue J. A."/>
            <person name="Jaron S. K."/>
        </authorList>
    </citation>
    <scope>NUCLEOTIDE SEQUENCE</scope>
</reference>
<organism evidence="2 3">
    <name type="scientific">Allacma fusca</name>
    <dbReference type="NCBI Taxonomy" id="39272"/>
    <lineage>
        <taxon>Eukaryota</taxon>
        <taxon>Metazoa</taxon>
        <taxon>Ecdysozoa</taxon>
        <taxon>Arthropoda</taxon>
        <taxon>Hexapoda</taxon>
        <taxon>Collembola</taxon>
        <taxon>Symphypleona</taxon>
        <taxon>Sminthuridae</taxon>
        <taxon>Allacma</taxon>
    </lineage>
</organism>
<name>A0A8J2MC75_9HEXA</name>
<sequence length="205" mass="23179">MPSEPLSCEFSKWKKHLILKYLIVLPIMVCLLFLSVWRSTQVSGEKIPLQQTDNLLHKLVNKPVVSLSSDADSQKIATSEKAVNHQVDASFLPVKRRPEADAAGFYGDTFSGGFGEFETMKRTLPLFLADKRISTLTKRRPEMGAQGFHGDTFAQGFGEFDTMKRNDPYSNWMENAVKRRPEMTKSGFHGDVFNGGFGEFHPMRK</sequence>
<accession>A0A8J2MC75</accession>
<keyword evidence="1" id="KW-0812">Transmembrane</keyword>
<keyword evidence="1" id="KW-0472">Membrane</keyword>
<protein>
    <submittedName>
        <fullName evidence="2">Uncharacterized protein</fullName>
    </submittedName>
</protein>
<evidence type="ECO:0000313" key="3">
    <source>
        <dbReference type="Proteomes" id="UP000708208"/>
    </source>
</evidence>
<keyword evidence="1" id="KW-1133">Transmembrane helix</keyword>
<dbReference type="Proteomes" id="UP000708208">
    <property type="component" value="Unassembled WGS sequence"/>
</dbReference>
<dbReference type="EMBL" id="CAJVCH010570782">
    <property type="protein sequence ID" value="CAG7835865.1"/>
    <property type="molecule type" value="Genomic_DNA"/>
</dbReference>
<proteinExistence type="predicted"/>
<evidence type="ECO:0000313" key="2">
    <source>
        <dbReference type="EMBL" id="CAG7835865.1"/>
    </source>
</evidence>
<dbReference type="AlphaFoldDB" id="A0A8J2MC75"/>
<comment type="caution">
    <text evidence="2">The sequence shown here is derived from an EMBL/GenBank/DDBJ whole genome shotgun (WGS) entry which is preliminary data.</text>
</comment>
<feature type="transmembrane region" description="Helical" evidence="1">
    <location>
        <begin position="17"/>
        <end position="37"/>
    </location>
</feature>
<evidence type="ECO:0000256" key="1">
    <source>
        <dbReference type="SAM" id="Phobius"/>
    </source>
</evidence>
<gene>
    <name evidence="2" type="ORF">AFUS01_LOCUS45180</name>
</gene>
<dbReference type="OrthoDB" id="6348963at2759"/>